<sequence length="166" mass="17781">MANITFHEQPAHTAGNLPEVGSTAANFTCVTNELKEVALADFKGKKVLLNIFPSVDTGVCATSVRKFHTEAAKVANVAIVCISKDLPFALGRFCAAEGIDNLVMASDFRGDFSAHYPVTFTDSPLKGLLSRCVIVVDEQGKVVYTEQVAETTNEPNYEKALAALGK</sequence>
<evidence type="ECO:0000256" key="4">
    <source>
        <dbReference type="ARBA" id="ARBA00023157"/>
    </source>
</evidence>
<organism evidence="8 9">
    <name type="scientific">Capnocytophaga bilenii</name>
    <dbReference type="NCBI Taxonomy" id="2819369"/>
    <lineage>
        <taxon>Bacteria</taxon>
        <taxon>Pseudomonadati</taxon>
        <taxon>Bacteroidota</taxon>
        <taxon>Flavobacteriia</taxon>
        <taxon>Flavobacteriales</taxon>
        <taxon>Flavobacteriaceae</taxon>
        <taxon>Capnocytophaga</taxon>
    </lineage>
</organism>
<comment type="similarity">
    <text evidence="6">Belongs to the peroxiredoxin family. Tpx subfamily.</text>
</comment>
<evidence type="ECO:0000256" key="3">
    <source>
        <dbReference type="ARBA" id="ARBA00023002"/>
    </source>
</evidence>
<comment type="function">
    <text evidence="6">Thiol-specific peroxidase that catalyzes the reduction of hydrogen peroxide and organic hydroperoxides to water and alcohols, respectively. Plays a role in cell protection against oxidative stress by detoxifying peroxides.</text>
</comment>
<dbReference type="PROSITE" id="PS51352">
    <property type="entry name" value="THIOREDOXIN_2"/>
    <property type="match status" value="1"/>
</dbReference>
<dbReference type="InterPro" id="IPR013740">
    <property type="entry name" value="Redoxin"/>
</dbReference>
<evidence type="ECO:0000256" key="5">
    <source>
        <dbReference type="ARBA" id="ARBA00023284"/>
    </source>
</evidence>
<name>A0ABS3PXV1_9FLAO</name>
<dbReference type="EMBL" id="JAGDYP010000004">
    <property type="protein sequence ID" value="MBO1884156.1"/>
    <property type="molecule type" value="Genomic_DNA"/>
</dbReference>
<dbReference type="EC" id="1.11.1.24" evidence="6"/>
<keyword evidence="3 6" id="KW-0560">Oxidoreductase</keyword>
<dbReference type="PROSITE" id="PS01265">
    <property type="entry name" value="TPX"/>
    <property type="match status" value="1"/>
</dbReference>
<evidence type="ECO:0000256" key="6">
    <source>
        <dbReference type="HAMAP-Rule" id="MF_00269"/>
    </source>
</evidence>
<keyword evidence="4 6" id="KW-1015">Disulfide bond</keyword>
<comment type="caution">
    <text evidence="8">The sequence shown here is derived from an EMBL/GenBank/DDBJ whole genome shotgun (WGS) entry which is preliminary data.</text>
</comment>
<keyword evidence="5 6" id="KW-0676">Redox-active center</keyword>
<feature type="domain" description="Thioredoxin" evidence="7">
    <location>
        <begin position="18"/>
        <end position="166"/>
    </location>
</feature>
<evidence type="ECO:0000256" key="1">
    <source>
        <dbReference type="ARBA" id="ARBA00022559"/>
    </source>
</evidence>
<comment type="catalytic activity">
    <reaction evidence="6">
        <text>a hydroperoxide + [thioredoxin]-dithiol = an alcohol + [thioredoxin]-disulfide + H2O</text>
        <dbReference type="Rhea" id="RHEA:62620"/>
        <dbReference type="Rhea" id="RHEA-COMP:10698"/>
        <dbReference type="Rhea" id="RHEA-COMP:10700"/>
        <dbReference type="ChEBI" id="CHEBI:15377"/>
        <dbReference type="ChEBI" id="CHEBI:29950"/>
        <dbReference type="ChEBI" id="CHEBI:30879"/>
        <dbReference type="ChEBI" id="CHEBI:35924"/>
        <dbReference type="ChEBI" id="CHEBI:50058"/>
        <dbReference type="EC" id="1.11.1.24"/>
    </reaction>
</comment>
<evidence type="ECO:0000313" key="8">
    <source>
        <dbReference type="EMBL" id="MBO1884156.1"/>
    </source>
</evidence>
<keyword evidence="2 6" id="KW-0049">Antioxidant</keyword>
<dbReference type="InterPro" id="IPR050455">
    <property type="entry name" value="Tpx_Peroxidase_subfamily"/>
</dbReference>
<dbReference type="InterPro" id="IPR036249">
    <property type="entry name" value="Thioredoxin-like_sf"/>
</dbReference>
<evidence type="ECO:0000256" key="2">
    <source>
        <dbReference type="ARBA" id="ARBA00022862"/>
    </source>
</evidence>
<evidence type="ECO:0000259" key="7">
    <source>
        <dbReference type="PROSITE" id="PS51352"/>
    </source>
</evidence>
<proteinExistence type="inferred from homology"/>
<dbReference type="NCBIfam" id="NF001808">
    <property type="entry name" value="PRK00522.1"/>
    <property type="match status" value="1"/>
</dbReference>
<dbReference type="InterPro" id="IPR013766">
    <property type="entry name" value="Thioredoxin_domain"/>
</dbReference>
<gene>
    <name evidence="6 8" type="primary">tpx</name>
    <name evidence="8" type="ORF">J4N46_06935</name>
</gene>
<feature type="active site" description="Cysteine sulfenic acid (-SOH) intermediate" evidence="6">
    <location>
        <position position="60"/>
    </location>
</feature>
<keyword evidence="9" id="KW-1185">Reference proteome</keyword>
<dbReference type="InterPro" id="IPR018219">
    <property type="entry name" value="Tpx_CS"/>
</dbReference>
<protein>
    <recommendedName>
        <fullName evidence="6">Thiol peroxidase</fullName>
        <shortName evidence="6">Tpx</shortName>
        <ecNumber evidence="6">1.11.1.24</ecNumber>
    </recommendedName>
    <alternativeName>
        <fullName evidence="6">Peroxiredoxin tpx</fullName>
        <shortName evidence="6">Prx</shortName>
    </alternativeName>
    <alternativeName>
        <fullName evidence="6">Thioredoxin peroxidase</fullName>
    </alternativeName>
    <alternativeName>
        <fullName evidence="6">Thioredoxin-dependent peroxiredoxin</fullName>
    </alternativeName>
</protein>
<dbReference type="InterPro" id="IPR002065">
    <property type="entry name" value="TPX"/>
</dbReference>
<dbReference type="HAMAP" id="MF_00269">
    <property type="entry name" value="Tpx"/>
    <property type="match status" value="1"/>
</dbReference>
<comment type="miscellaneous">
    <text evidence="6">The active site is a conserved redox-active cysteine residue, the peroxidatic cysteine (C(P)), which makes the nucleophilic attack on the peroxide substrate. The peroxide oxidizes the C(P)-SH to cysteine sulfenic acid (C(P)-SOH), which then reacts with another cysteine residue, the resolving cysteine (C(R)), to form a disulfide bridge. The disulfide is subsequently reduced by an appropriate electron donor to complete the catalytic cycle. In this atypical 2-Cys peroxiredoxin, C(R) is present in the same subunit to form an intramolecular disulfide. The disulfide is subsequently reduced by thioredoxin.</text>
</comment>
<keyword evidence="1 6" id="KW-0575">Peroxidase</keyword>
<dbReference type="Proteomes" id="UP000681610">
    <property type="component" value="Unassembled WGS sequence"/>
</dbReference>
<dbReference type="CDD" id="cd03014">
    <property type="entry name" value="PRX_Atyp2cys"/>
    <property type="match status" value="1"/>
</dbReference>
<comment type="subunit">
    <text evidence="6">Homodimer.</text>
</comment>
<evidence type="ECO:0000313" key="9">
    <source>
        <dbReference type="Proteomes" id="UP000681610"/>
    </source>
</evidence>
<dbReference type="Gene3D" id="3.40.30.10">
    <property type="entry name" value="Glutaredoxin"/>
    <property type="match status" value="1"/>
</dbReference>
<dbReference type="GO" id="GO:0004601">
    <property type="term" value="F:peroxidase activity"/>
    <property type="evidence" value="ECO:0007669"/>
    <property type="project" value="UniProtKB-KW"/>
</dbReference>
<accession>A0ABS3PXV1</accession>
<reference evidence="8 9" key="1">
    <citation type="submission" date="2021-03" db="EMBL/GenBank/DDBJ databases">
        <title>Isolation and description of Capnocytophaga bilenii sp. nov., a novel Capnocytophaga species, isolated from a gingivitis subject.</title>
        <authorList>
            <person name="Antezack A."/>
            <person name="Monnet-Corti V."/>
            <person name="La Scola B."/>
        </authorList>
    </citation>
    <scope>NUCLEOTIDE SEQUENCE [LARGE SCALE GENOMIC DNA]</scope>
    <source>
        <strain evidence="8 9">Marseille-Q4570</strain>
    </source>
</reference>
<dbReference type="PANTHER" id="PTHR43110">
    <property type="entry name" value="THIOL PEROXIDASE"/>
    <property type="match status" value="1"/>
</dbReference>
<dbReference type="RefSeq" id="WP_208058696.1">
    <property type="nucleotide sequence ID" value="NZ_JAGDYP010000004.1"/>
</dbReference>
<dbReference type="PANTHER" id="PTHR43110:SF1">
    <property type="entry name" value="THIOL PEROXIDASE"/>
    <property type="match status" value="1"/>
</dbReference>
<dbReference type="SUPFAM" id="SSF52833">
    <property type="entry name" value="Thioredoxin-like"/>
    <property type="match status" value="1"/>
</dbReference>
<feature type="disulfide bond" description="Redox-active" evidence="6">
    <location>
        <begin position="60"/>
        <end position="94"/>
    </location>
</feature>
<dbReference type="Pfam" id="PF08534">
    <property type="entry name" value="Redoxin"/>
    <property type="match status" value="1"/>
</dbReference>